<keyword evidence="3" id="KW-1185">Reference proteome</keyword>
<evidence type="ECO:0000256" key="1">
    <source>
        <dbReference type="SAM" id="MobiDB-lite"/>
    </source>
</evidence>
<dbReference type="EMBL" id="NMUH01001097">
    <property type="protein sequence ID" value="MQL88864.1"/>
    <property type="molecule type" value="Genomic_DNA"/>
</dbReference>
<name>A0A843V5C0_COLES</name>
<accession>A0A843V5C0</accession>
<comment type="caution">
    <text evidence="2">The sequence shown here is derived from an EMBL/GenBank/DDBJ whole genome shotgun (WGS) entry which is preliminary data.</text>
</comment>
<gene>
    <name evidence="2" type="ORF">Taro_021436</name>
</gene>
<dbReference type="Proteomes" id="UP000652761">
    <property type="component" value="Unassembled WGS sequence"/>
</dbReference>
<feature type="non-terminal residue" evidence="2">
    <location>
        <position position="63"/>
    </location>
</feature>
<organism evidence="2 3">
    <name type="scientific">Colocasia esculenta</name>
    <name type="common">Wild taro</name>
    <name type="synonym">Arum esculentum</name>
    <dbReference type="NCBI Taxonomy" id="4460"/>
    <lineage>
        <taxon>Eukaryota</taxon>
        <taxon>Viridiplantae</taxon>
        <taxon>Streptophyta</taxon>
        <taxon>Embryophyta</taxon>
        <taxon>Tracheophyta</taxon>
        <taxon>Spermatophyta</taxon>
        <taxon>Magnoliopsida</taxon>
        <taxon>Liliopsida</taxon>
        <taxon>Araceae</taxon>
        <taxon>Aroideae</taxon>
        <taxon>Colocasieae</taxon>
        <taxon>Colocasia</taxon>
    </lineage>
</organism>
<feature type="region of interest" description="Disordered" evidence="1">
    <location>
        <begin position="1"/>
        <end position="38"/>
    </location>
</feature>
<sequence>VVAENNDALNGRSNEENYVNHPATTDSSTDSYVVPLSPCQANDVNNVAQEESVLSREDDDGCL</sequence>
<feature type="compositionally biased region" description="Polar residues" evidence="1">
    <location>
        <begin position="22"/>
        <end position="31"/>
    </location>
</feature>
<proteinExistence type="predicted"/>
<reference evidence="2" key="1">
    <citation type="submission" date="2017-07" db="EMBL/GenBank/DDBJ databases">
        <title>Taro Niue Genome Assembly and Annotation.</title>
        <authorList>
            <person name="Atibalentja N."/>
            <person name="Keating K."/>
            <person name="Fields C.J."/>
        </authorList>
    </citation>
    <scope>NUCLEOTIDE SEQUENCE</scope>
    <source>
        <strain evidence="2">Niue_2</strain>
        <tissue evidence="2">Leaf</tissue>
    </source>
</reference>
<evidence type="ECO:0000313" key="2">
    <source>
        <dbReference type="EMBL" id="MQL88864.1"/>
    </source>
</evidence>
<protein>
    <submittedName>
        <fullName evidence="2">Uncharacterized protein</fullName>
    </submittedName>
</protein>
<dbReference type="AlphaFoldDB" id="A0A843V5C0"/>
<evidence type="ECO:0000313" key="3">
    <source>
        <dbReference type="Proteomes" id="UP000652761"/>
    </source>
</evidence>